<reference evidence="2 3" key="1">
    <citation type="journal article" date="2016" name="Proc. Natl. Acad. Sci. U.S.A.">
        <title>Lipid metabolic changes in an early divergent fungus govern the establishment of a mutualistic symbiosis with endobacteria.</title>
        <authorList>
            <person name="Lastovetsky O.A."/>
            <person name="Gaspar M.L."/>
            <person name="Mondo S.J."/>
            <person name="LaButti K.M."/>
            <person name="Sandor L."/>
            <person name="Grigoriev I.V."/>
            <person name="Henry S.A."/>
            <person name="Pawlowska T.E."/>
        </authorList>
    </citation>
    <scope>NUCLEOTIDE SEQUENCE [LARGE SCALE GENOMIC DNA]</scope>
    <source>
        <strain evidence="2 3">ATCC 52813</strain>
    </source>
</reference>
<proteinExistence type="predicted"/>
<feature type="chain" id="PRO_5013767678" description="BTB domain-containing protein" evidence="1">
    <location>
        <begin position="32"/>
        <end position="244"/>
    </location>
</feature>
<organism evidence="2 3">
    <name type="scientific">Rhizopus microsporus ATCC 52813</name>
    <dbReference type="NCBI Taxonomy" id="1340429"/>
    <lineage>
        <taxon>Eukaryota</taxon>
        <taxon>Fungi</taxon>
        <taxon>Fungi incertae sedis</taxon>
        <taxon>Mucoromycota</taxon>
        <taxon>Mucoromycotina</taxon>
        <taxon>Mucoromycetes</taxon>
        <taxon>Mucorales</taxon>
        <taxon>Mucorineae</taxon>
        <taxon>Rhizopodaceae</taxon>
        <taxon>Rhizopus</taxon>
    </lineage>
</organism>
<name>A0A2G4TA63_RHIZD</name>
<accession>A0A2G4TA63</accession>
<evidence type="ECO:0000256" key="1">
    <source>
        <dbReference type="SAM" id="SignalP"/>
    </source>
</evidence>
<evidence type="ECO:0000313" key="3">
    <source>
        <dbReference type="Proteomes" id="UP000242254"/>
    </source>
</evidence>
<feature type="signal peptide" evidence="1">
    <location>
        <begin position="1"/>
        <end position="31"/>
    </location>
</feature>
<dbReference type="AlphaFoldDB" id="A0A2G4TA63"/>
<dbReference type="Proteomes" id="UP000242254">
    <property type="component" value="Unassembled WGS sequence"/>
</dbReference>
<protein>
    <recommendedName>
        <fullName evidence="4">BTB domain-containing protein</fullName>
    </recommendedName>
</protein>
<sequence length="244" mass="28636">MPQQCYQTIFLQSTVCRVSIFLLRLLKTVQLGLNQANMQADTSACSHHIRFSSSTGPFHCFCLEFKMNTVSREEACCIFFCKKFNEENVKICTERVEKWWKLKFATEVIQLNQSLFVKHEYLVPQVYSTYKSKEEIEKNHEEIEKNKDGKEDILFCNDTQIVDFINYVFRPHVEFLPDSPYKLDYVCDKEILGAVWAFTKKFDKTTSLAFSKWLNKQNVDFLSEEPERKLVKGDAGDEKIRDAI</sequence>
<keyword evidence="1" id="KW-0732">Signal</keyword>
<dbReference type="EMBL" id="KZ303842">
    <property type="protein sequence ID" value="PHZ17899.1"/>
    <property type="molecule type" value="Genomic_DNA"/>
</dbReference>
<evidence type="ECO:0008006" key="4">
    <source>
        <dbReference type="Google" id="ProtNLM"/>
    </source>
</evidence>
<evidence type="ECO:0000313" key="2">
    <source>
        <dbReference type="EMBL" id="PHZ17899.1"/>
    </source>
</evidence>
<dbReference type="GeneID" id="35436586"/>
<dbReference type="RefSeq" id="XP_023471607.1">
    <property type="nucleotide sequence ID" value="XM_023605596.1"/>
</dbReference>
<gene>
    <name evidence="2" type="ORF">RHIMIDRAFT_13534</name>
</gene>
<keyword evidence="3" id="KW-1185">Reference proteome</keyword>